<dbReference type="SFLD" id="SFLDS00005">
    <property type="entry name" value="Isoprenoid_Synthase_Type_I"/>
    <property type="match status" value="1"/>
</dbReference>
<dbReference type="SUPFAM" id="SSF48576">
    <property type="entry name" value="Terpenoid synthases"/>
    <property type="match status" value="1"/>
</dbReference>
<comment type="cofactor">
    <cofactor evidence="1">
        <name>Mn(2+)</name>
        <dbReference type="ChEBI" id="CHEBI:29035"/>
    </cofactor>
</comment>
<dbReference type="InterPro" id="IPR008930">
    <property type="entry name" value="Terpenoid_cyclase/PrenylTrfase"/>
</dbReference>
<feature type="signal peptide" evidence="4">
    <location>
        <begin position="1"/>
        <end position="18"/>
    </location>
</feature>
<evidence type="ECO:0000256" key="2">
    <source>
        <dbReference type="ARBA" id="ARBA00001946"/>
    </source>
</evidence>
<feature type="domain" description="Terpene synthase metal-binding" evidence="6">
    <location>
        <begin position="282"/>
        <end position="520"/>
    </location>
</feature>
<dbReference type="InterPro" id="IPR005630">
    <property type="entry name" value="Terpene_synthase_metal-bd"/>
</dbReference>
<proteinExistence type="predicted"/>
<dbReference type="GO" id="GO:0016102">
    <property type="term" value="P:diterpenoid biosynthetic process"/>
    <property type="evidence" value="ECO:0007669"/>
    <property type="project" value="InterPro"/>
</dbReference>
<name>A0A9R1RFW0_TRITD</name>
<gene>
    <name evidence="7" type="ORF">TRITD_2Bv1G002690</name>
</gene>
<dbReference type="Gene3D" id="1.50.10.130">
    <property type="entry name" value="Terpene synthase, N-terminal domain"/>
    <property type="match status" value="1"/>
</dbReference>
<dbReference type="Gramene" id="TRITD2Bv1G002690.1">
    <property type="protein sequence ID" value="TRITD2Bv1G002690.1"/>
    <property type="gene ID" value="TRITD2Bv1G002690"/>
</dbReference>
<evidence type="ECO:0000259" key="5">
    <source>
        <dbReference type="Pfam" id="PF01397"/>
    </source>
</evidence>
<dbReference type="Pfam" id="PF01397">
    <property type="entry name" value="Terpene_synth"/>
    <property type="match status" value="1"/>
</dbReference>
<evidence type="ECO:0000313" key="8">
    <source>
        <dbReference type="Proteomes" id="UP000324705"/>
    </source>
</evidence>
<dbReference type="AlphaFoldDB" id="A0A9R1RFW0"/>
<comment type="cofactor">
    <cofactor evidence="2">
        <name>Mg(2+)</name>
        <dbReference type="ChEBI" id="CHEBI:18420"/>
    </cofactor>
</comment>
<dbReference type="GO" id="GO:0000287">
    <property type="term" value="F:magnesium ion binding"/>
    <property type="evidence" value="ECO:0007669"/>
    <property type="project" value="InterPro"/>
</dbReference>
<protein>
    <recommendedName>
        <fullName evidence="9">Terpene synthase</fullName>
    </recommendedName>
</protein>
<dbReference type="EMBL" id="LT934114">
    <property type="protein sequence ID" value="VAH39808.1"/>
    <property type="molecule type" value="Genomic_DNA"/>
</dbReference>
<dbReference type="Gene3D" id="1.10.600.10">
    <property type="entry name" value="Farnesyl Diphosphate Synthase"/>
    <property type="match status" value="1"/>
</dbReference>
<dbReference type="Proteomes" id="UP000324705">
    <property type="component" value="Chromosome 2B"/>
</dbReference>
<sequence length="577" mass="66751">MLAGMSITHVLFYVFVCACIYKCELTSKGIKIGVIGHINIPSFLMASVFEPSVWSDFFRKYEPQPLNSSQEWMKTRTDKLKKDVLLLFRTCTNNLDRMTLVDVVQRLGIEHLFEEQTATALTDIHRSEFNSSNLHDVSLRFRLLREHGLWASPDVFKTFKGEDGTFNHDITKDPKGLLCFYNAAYVLTHGEPLLEEAISFTKYHLESLAPSLVSPLAEQVKRALHVPLPRTYRRLEALQYMPEYEKEVGYNPTLLELAKLEFNLLQSVHLKQLKAISEWYNDLSAYVELSFARDRVVECYLWGYSVFYEEEYSLERMIFAKCTFVHTLLDDINDVRATLVEYRKLDAAIQRWNVSAVSLVPDYLKKFYNKLLMCFREFKDELTLNGRYPIDHIKKTFQQQSKFYLQEAEWLHQNHKPNFKDKLHLAAMSTGVTALCVYTMVCMGDGAPKGALEWALGYPDVIMACAKIGRLMNDLAGSSKHRNNRGDVANCVDCYISEHKVTDKVAFAVINSMIEDEWKTTNQARFEHRRELFPVVQRVINFSLSLPVYYGDRKDAFTFSMHLDGIIKSLFVRPIPV</sequence>
<dbReference type="InterPro" id="IPR050148">
    <property type="entry name" value="Terpene_synthase-like"/>
</dbReference>
<evidence type="ECO:0008006" key="9">
    <source>
        <dbReference type="Google" id="ProtNLM"/>
    </source>
</evidence>
<evidence type="ECO:0000259" key="6">
    <source>
        <dbReference type="Pfam" id="PF03936"/>
    </source>
</evidence>
<dbReference type="GO" id="GO:0010333">
    <property type="term" value="F:terpene synthase activity"/>
    <property type="evidence" value="ECO:0007669"/>
    <property type="project" value="InterPro"/>
</dbReference>
<dbReference type="OMA" id="SSGYPMV"/>
<dbReference type="CDD" id="cd00684">
    <property type="entry name" value="Terpene_cyclase_plant_C1"/>
    <property type="match status" value="1"/>
</dbReference>
<keyword evidence="3" id="KW-0479">Metal-binding</keyword>
<dbReference type="InterPro" id="IPR008949">
    <property type="entry name" value="Isoprenoid_synthase_dom_sf"/>
</dbReference>
<evidence type="ECO:0000256" key="3">
    <source>
        <dbReference type="ARBA" id="ARBA00022723"/>
    </source>
</evidence>
<dbReference type="PANTHER" id="PTHR31225">
    <property type="entry name" value="OS04G0344100 PROTEIN-RELATED"/>
    <property type="match status" value="1"/>
</dbReference>
<dbReference type="SFLD" id="SFLDG01019">
    <property type="entry name" value="Terpene_Cyclase_Like_1_C_Termi"/>
    <property type="match status" value="1"/>
</dbReference>
<dbReference type="InterPro" id="IPR044814">
    <property type="entry name" value="Terpene_cyclase_plant_C1"/>
</dbReference>
<evidence type="ECO:0000256" key="4">
    <source>
        <dbReference type="SAM" id="SignalP"/>
    </source>
</evidence>
<dbReference type="SUPFAM" id="SSF48239">
    <property type="entry name" value="Terpenoid cyclases/Protein prenyltransferases"/>
    <property type="match status" value="1"/>
</dbReference>
<evidence type="ECO:0000313" key="7">
    <source>
        <dbReference type="EMBL" id="VAH39808.1"/>
    </source>
</evidence>
<accession>A0A9R1RFW0</accession>
<feature type="chain" id="PRO_5040196726" description="Terpene synthase" evidence="4">
    <location>
        <begin position="19"/>
        <end position="577"/>
    </location>
</feature>
<dbReference type="PANTHER" id="PTHR31225:SF194">
    <property type="entry name" value="TERPENE SYNTHASE METAL-BINDING DOMAIN-CONTAINING PROTEIN"/>
    <property type="match status" value="1"/>
</dbReference>
<dbReference type="InterPro" id="IPR034741">
    <property type="entry name" value="Terpene_cyclase-like_1_C"/>
</dbReference>
<dbReference type="InterPro" id="IPR001906">
    <property type="entry name" value="Terpene_synth_N"/>
</dbReference>
<reference evidence="7 8" key="1">
    <citation type="submission" date="2017-09" db="EMBL/GenBank/DDBJ databases">
        <authorList>
            <consortium name="International Durum Wheat Genome Sequencing Consortium (IDWGSC)"/>
            <person name="Milanesi L."/>
        </authorList>
    </citation>
    <scope>NUCLEOTIDE SEQUENCE [LARGE SCALE GENOMIC DNA]</scope>
    <source>
        <strain evidence="8">cv. Svevo</strain>
    </source>
</reference>
<keyword evidence="4" id="KW-0732">Signal</keyword>
<dbReference type="InterPro" id="IPR036965">
    <property type="entry name" value="Terpene_synth_N_sf"/>
</dbReference>
<keyword evidence="8" id="KW-1185">Reference proteome</keyword>
<organism evidence="7 8">
    <name type="scientific">Triticum turgidum subsp. durum</name>
    <name type="common">Durum wheat</name>
    <name type="synonym">Triticum durum</name>
    <dbReference type="NCBI Taxonomy" id="4567"/>
    <lineage>
        <taxon>Eukaryota</taxon>
        <taxon>Viridiplantae</taxon>
        <taxon>Streptophyta</taxon>
        <taxon>Embryophyta</taxon>
        <taxon>Tracheophyta</taxon>
        <taxon>Spermatophyta</taxon>
        <taxon>Magnoliopsida</taxon>
        <taxon>Liliopsida</taxon>
        <taxon>Poales</taxon>
        <taxon>Poaceae</taxon>
        <taxon>BOP clade</taxon>
        <taxon>Pooideae</taxon>
        <taxon>Triticodae</taxon>
        <taxon>Triticeae</taxon>
        <taxon>Triticinae</taxon>
        <taxon>Triticum</taxon>
    </lineage>
</organism>
<evidence type="ECO:0000256" key="1">
    <source>
        <dbReference type="ARBA" id="ARBA00001936"/>
    </source>
</evidence>
<feature type="domain" description="Terpene synthase N-terminal" evidence="5">
    <location>
        <begin position="54"/>
        <end position="224"/>
    </location>
</feature>
<dbReference type="Pfam" id="PF03936">
    <property type="entry name" value="Terpene_synth_C"/>
    <property type="match status" value="1"/>
</dbReference>